<reference evidence="2 3" key="1">
    <citation type="journal article" date="2018" name="Sci. Rep.">
        <title>Comparative analysis of the Pocillopora damicornis genome highlights role of immune system in coral evolution.</title>
        <authorList>
            <person name="Cunning R."/>
            <person name="Bay R.A."/>
            <person name="Gillette P."/>
            <person name="Baker A.C."/>
            <person name="Traylor-Knowles N."/>
        </authorList>
    </citation>
    <scope>NUCLEOTIDE SEQUENCE [LARGE SCALE GENOMIC DNA]</scope>
    <source>
        <strain evidence="2">RSMAS</strain>
        <tissue evidence="2">Whole animal</tissue>
    </source>
</reference>
<proteinExistence type="predicted"/>
<evidence type="ECO:0000313" key="3">
    <source>
        <dbReference type="Proteomes" id="UP000275408"/>
    </source>
</evidence>
<gene>
    <name evidence="2" type="ORF">pdam_00019676</name>
</gene>
<name>A0A3M6UMU4_POCDA</name>
<dbReference type="Proteomes" id="UP000275408">
    <property type="component" value="Unassembled WGS sequence"/>
</dbReference>
<evidence type="ECO:0000313" key="2">
    <source>
        <dbReference type="EMBL" id="RMX54919.1"/>
    </source>
</evidence>
<dbReference type="InterPro" id="IPR014716">
    <property type="entry name" value="Fibrinogen_a/b/g_C_1"/>
</dbReference>
<feature type="domain" description="Fibrinogen C-terminal" evidence="1">
    <location>
        <begin position="1"/>
        <end position="67"/>
    </location>
</feature>
<dbReference type="InterPro" id="IPR036056">
    <property type="entry name" value="Fibrinogen-like_C"/>
</dbReference>
<dbReference type="AlphaFoldDB" id="A0A3M6UMU4"/>
<accession>A0A3M6UMU4</accession>
<dbReference type="Gene3D" id="3.90.215.10">
    <property type="entry name" value="Gamma Fibrinogen, chain A, domain 1"/>
    <property type="match status" value="1"/>
</dbReference>
<feature type="non-terminal residue" evidence="2">
    <location>
        <position position="1"/>
    </location>
</feature>
<sequence>YRRCDELFKAGHEESGVNLIRLNQSEFLRVYCDQQSSKGAGWTMVFKVVSGVVSDIYRLWSSANSFNEYKTEALNVNASLKGHYKNRLVNNWNAVNPKEVRVSLYKDGSEILSMVFDASNSDSENWFSKDRITYVPWTDLRTEKTNVFDVNVCCGRAFSIFRNYGGCSKDAGWLVITGMDCDWENRFPKTTVMYSKLRTHVDLNDFVDVGIADVFAVFIR</sequence>
<evidence type="ECO:0000259" key="1">
    <source>
        <dbReference type="Pfam" id="PF00147"/>
    </source>
</evidence>
<dbReference type="OrthoDB" id="5980158at2759"/>
<organism evidence="2 3">
    <name type="scientific">Pocillopora damicornis</name>
    <name type="common">Cauliflower coral</name>
    <name type="synonym">Millepora damicornis</name>
    <dbReference type="NCBI Taxonomy" id="46731"/>
    <lineage>
        <taxon>Eukaryota</taxon>
        <taxon>Metazoa</taxon>
        <taxon>Cnidaria</taxon>
        <taxon>Anthozoa</taxon>
        <taxon>Hexacorallia</taxon>
        <taxon>Scleractinia</taxon>
        <taxon>Astrocoeniina</taxon>
        <taxon>Pocilloporidae</taxon>
        <taxon>Pocillopora</taxon>
    </lineage>
</organism>
<feature type="non-terminal residue" evidence="2">
    <location>
        <position position="220"/>
    </location>
</feature>
<dbReference type="SUPFAM" id="SSF56496">
    <property type="entry name" value="Fibrinogen C-terminal domain-like"/>
    <property type="match status" value="1"/>
</dbReference>
<dbReference type="InterPro" id="IPR002181">
    <property type="entry name" value="Fibrinogen_a/b/g_C_dom"/>
</dbReference>
<comment type="caution">
    <text evidence="2">The sequence shown here is derived from an EMBL/GenBank/DDBJ whole genome shotgun (WGS) entry which is preliminary data.</text>
</comment>
<keyword evidence="3" id="KW-1185">Reference proteome</keyword>
<dbReference type="EMBL" id="RCHS01001151">
    <property type="protein sequence ID" value="RMX54919.1"/>
    <property type="molecule type" value="Genomic_DNA"/>
</dbReference>
<dbReference type="Pfam" id="PF00147">
    <property type="entry name" value="Fibrinogen_C"/>
    <property type="match status" value="1"/>
</dbReference>
<protein>
    <recommendedName>
        <fullName evidence="1">Fibrinogen C-terminal domain-containing protein</fullName>
    </recommendedName>
</protein>